<organism evidence="2 3">
    <name type="scientific">Nonomuraea recticatena</name>
    <dbReference type="NCBI Taxonomy" id="46178"/>
    <lineage>
        <taxon>Bacteria</taxon>
        <taxon>Bacillati</taxon>
        <taxon>Actinomycetota</taxon>
        <taxon>Actinomycetes</taxon>
        <taxon>Streptosporangiales</taxon>
        <taxon>Streptosporangiaceae</taxon>
        <taxon>Nonomuraea</taxon>
    </lineage>
</organism>
<dbReference type="EMBL" id="BAAATE010000011">
    <property type="protein sequence ID" value="GAA2666595.1"/>
    <property type="molecule type" value="Genomic_DNA"/>
</dbReference>
<proteinExistence type="predicted"/>
<evidence type="ECO:0000313" key="3">
    <source>
        <dbReference type="Proteomes" id="UP001501666"/>
    </source>
</evidence>
<feature type="region of interest" description="Disordered" evidence="1">
    <location>
        <begin position="1"/>
        <end position="30"/>
    </location>
</feature>
<keyword evidence="3" id="KW-1185">Reference proteome</keyword>
<evidence type="ECO:0000313" key="2">
    <source>
        <dbReference type="EMBL" id="GAA2666595.1"/>
    </source>
</evidence>
<name>A0ABN3S2R5_9ACTN</name>
<protein>
    <submittedName>
        <fullName evidence="2">Uncharacterized protein</fullName>
    </submittedName>
</protein>
<comment type="caution">
    <text evidence="2">The sequence shown here is derived from an EMBL/GenBank/DDBJ whole genome shotgun (WGS) entry which is preliminary data.</text>
</comment>
<gene>
    <name evidence="2" type="ORF">GCM10010412_043630</name>
</gene>
<reference evidence="2 3" key="1">
    <citation type="journal article" date="2019" name="Int. J. Syst. Evol. Microbiol.">
        <title>The Global Catalogue of Microorganisms (GCM) 10K type strain sequencing project: providing services to taxonomists for standard genome sequencing and annotation.</title>
        <authorList>
            <consortium name="The Broad Institute Genomics Platform"/>
            <consortium name="The Broad Institute Genome Sequencing Center for Infectious Disease"/>
            <person name="Wu L."/>
            <person name="Ma J."/>
        </authorList>
    </citation>
    <scope>NUCLEOTIDE SEQUENCE [LARGE SCALE GENOMIC DNA]</scope>
    <source>
        <strain evidence="2 3">JCM 6835</strain>
    </source>
</reference>
<dbReference type="Proteomes" id="UP001501666">
    <property type="component" value="Unassembled WGS sequence"/>
</dbReference>
<evidence type="ECO:0000256" key="1">
    <source>
        <dbReference type="SAM" id="MobiDB-lite"/>
    </source>
</evidence>
<sequence>MRVVGEVSPPAEFTRRSPVASPVRSHPPEFFDWPAGADRADADLAAAGVEVDRAVSLSG</sequence>
<accession>A0ABN3S2R5</accession>